<evidence type="ECO:0000313" key="1">
    <source>
        <dbReference type="EMBL" id="RHJ24749.1"/>
    </source>
</evidence>
<dbReference type="Gene3D" id="3.30.420.10">
    <property type="entry name" value="Ribonuclease H-like superfamily/Ribonuclease H"/>
    <property type="match status" value="1"/>
</dbReference>
<name>A0A415C858_BIFBI</name>
<dbReference type="RefSeq" id="WP_118269404.1">
    <property type="nucleotide sequence ID" value="NZ_QRLK01000002.1"/>
</dbReference>
<protein>
    <submittedName>
        <fullName evidence="1">Oligoribonuclease</fullName>
    </submittedName>
</protein>
<dbReference type="EMBL" id="QRLR01000001">
    <property type="protein sequence ID" value="RHJ24749.1"/>
    <property type="molecule type" value="Genomic_DNA"/>
</dbReference>
<dbReference type="GO" id="GO:0003676">
    <property type="term" value="F:nucleic acid binding"/>
    <property type="evidence" value="ECO:0007669"/>
    <property type="project" value="InterPro"/>
</dbReference>
<dbReference type="SUPFAM" id="SSF53098">
    <property type="entry name" value="Ribonuclease H-like"/>
    <property type="match status" value="1"/>
</dbReference>
<gene>
    <name evidence="1" type="ORF">DW137_01420</name>
</gene>
<organism evidence="1 2">
    <name type="scientific">Bifidobacterium bifidum</name>
    <dbReference type="NCBI Taxonomy" id="1681"/>
    <lineage>
        <taxon>Bacteria</taxon>
        <taxon>Bacillati</taxon>
        <taxon>Actinomycetota</taxon>
        <taxon>Actinomycetes</taxon>
        <taxon>Bifidobacteriales</taxon>
        <taxon>Bifidobacteriaceae</taxon>
        <taxon>Bifidobacterium</taxon>
    </lineage>
</organism>
<reference evidence="1 2" key="1">
    <citation type="submission" date="2018-08" db="EMBL/GenBank/DDBJ databases">
        <title>A genome reference for cultivated species of the human gut microbiota.</title>
        <authorList>
            <person name="Zou Y."/>
            <person name="Xue W."/>
            <person name="Luo G."/>
        </authorList>
    </citation>
    <scope>NUCLEOTIDE SEQUENCE [LARGE SCALE GENOMIC DNA]</scope>
    <source>
        <strain evidence="1 2">AM12-10</strain>
    </source>
</reference>
<dbReference type="Proteomes" id="UP000283727">
    <property type="component" value="Unassembled WGS sequence"/>
</dbReference>
<comment type="caution">
    <text evidence="1">The sequence shown here is derived from an EMBL/GenBank/DDBJ whole genome shotgun (WGS) entry which is preliminary data.</text>
</comment>
<sequence>MRKQDKDLNVKPEALLWLDFETTGTDRDCSLPLEVGMECTDVLGEHSYGSLHRIIRPDCLDLLDMSPIVFSMHTDNGILFELLNGSAGNDCVGAVANAVEEYLESLSQRFTLVPAGTNVDFDIDFLKRLDLNPDRWLSYRKFDLTTLRRYLTFLDCPEDPYKTHAGTHRVRDCIRRDINDYIRYRKLLKGARW</sequence>
<accession>A0A415C858</accession>
<dbReference type="InterPro" id="IPR036397">
    <property type="entry name" value="RNaseH_sf"/>
</dbReference>
<proteinExistence type="predicted"/>
<evidence type="ECO:0000313" key="2">
    <source>
        <dbReference type="Proteomes" id="UP000283727"/>
    </source>
</evidence>
<dbReference type="AlphaFoldDB" id="A0A415C858"/>
<dbReference type="InterPro" id="IPR012337">
    <property type="entry name" value="RNaseH-like_sf"/>
</dbReference>